<keyword evidence="2" id="KW-1185">Reference proteome</keyword>
<feature type="compositionally biased region" description="Basic and acidic residues" evidence="1">
    <location>
        <begin position="351"/>
        <end position="368"/>
    </location>
</feature>
<name>A0A1I8FJB5_9PLAT</name>
<protein>
    <submittedName>
        <fullName evidence="3">Transmembrane protein</fullName>
    </submittedName>
</protein>
<feature type="region of interest" description="Disordered" evidence="1">
    <location>
        <begin position="343"/>
        <end position="388"/>
    </location>
</feature>
<dbReference type="WBParaSite" id="maker-unitig_36359-snap-gene-0.2-mRNA-1">
    <property type="protein sequence ID" value="maker-unitig_36359-snap-gene-0.2-mRNA-1"/>
    <property type="gene ID" value="maker-unitig_36359-snap-gene-0.2"/>
</dbReference>
<proteinExistence type="predicted"/>
<feature type="compositionally biased region" description="Basic and acidic residues" evidence="1">
    <location>
        <begin position="377"/>
        <end position="388"/>
    </location>
</feature>
<accession>A0A1I8FJB5</accession>
<feature type="compositionally biased region" description="Polar residues" evidence="1">
    <location>
        <begin position="23"/>
        <end position="32"/>
    </location>
</feature>
<dbReference type="Proteomes" id="UP000095280">
    <property type="component" value="Unplaced"/>
</dbReference>
<feature type="region of interest" description="Disordered" evidence="1">
    <location>
        <begin position="1"/>
        <end position="32"/>
    </location>
</feature>
<evidence type="ECO:0000313" key="3">
    <source>
        <dbReference type="WBParaSite" id="maker-unitig_36359-snap-gene-0.2-mRNA-1"/>
    </source>
</evidence>
<sequence length="388" mass="43308">DTIPYPGEYGINSRQRHADGVGTQPSSDQLGRYSNETLRSEDQFSSVRSSAGHCPSLRPAAGGLHNIRASEKCSGEIGSEWLNLLSSKFPVIGRRLTDLKCALPHLRTAGKPSSCLKHLPTTALRLLRLWIGVSVVTLCEFGEISLIVASYYIRLVDATPHLALGNRALLWAEEKPALNQKSSQNRLSKRFGFDGHADRIERHEVGQQAALHLERMIALRNSGRATQLEHLELEGPSRDIDEKQCISLPKNGLRISALDEWLPFKPYGLTFLLPLSDAVVQMFSKSSCVKLRKLARLMQCAVELKRSALLRKRRGSAGWVKFAKIFIQGATIKSIMTHANLPNWQSAPPVREPDRNSELSDWRQKFEPKQSAAGSAERVHNENARVWN</sequence>
<evidence type="ECO:0000313" key="2">
    <source>
        <dbReference type="Proteomes" id="UP000095280"/>
    </source>
</evidence>
<dbReference type="AlphaFoldDB" id="A0A1I8FJB5"/>
<organism evidence="2 3">
    <name type="scientific">Macrostomum lignano</name>
    <dbReference type="NCBI Taxonomy" id="282301"/>
    <lineage>
        <taxon>Eukaryota</taxon>
        <taxon>Metazoa</taxon>
        <taxon>Spiralia</taxon>
        <taxon>Lophotrochozoa</taxon>
        <taxon>Platyhelminthes</taxon>
        <taxon>Rhabditophora</taxon>
        <taxon>Macrostomorpha</taxon>
        <taxon>Macrostomida</taxon>
        <taxon>Macrostomidae</taxon>
        <taxon>Macrostomum</taxon>
    </lineage>
</organism>
<evidence type="ECO:0000256" key="1">
    <source>
        <dbReference type="SAM" id="MobiDB-lite"/>
    </source>
</evidence>
<reference evidence="3" key="1">
    <citation type="submission" date="2016-11" db="UniProtKB">
        <authorList>
            <consortium name="WormBaseParasite"/>
        </authorList>
    </citation>
    <scope>IDENTIFICATION</scope>
</reference>